<feature type="chain" id="PRO_5042263919" evidence="2">
    <location>
        <begin position="19"/>
        <end position="198"/>
    </location>
</feature>
<protein>
    <submittedName>
        <fullName evidence="3">Uncharacterized protein</fullName>
    </submittedName>
</protein>
<evidence type="ECO:0000313" key="4">
    <source>
        <dbReference type="Proteomes" id="UP000827549"/>
    </source>
</evidence>
<evidence type="ECO:0000256" key="1">
    <source>
        <dbReference type="SAM" id="MobiDB-lite"/>
    </source>
</evidence>
<keyword evidence="4" id="KW-1185">Reference proteome</keyword>
<feature type="signal peptide" evidence="2">
    <location>
        <begin position="1"/>
        <end position="18"/>
    </location>
</feature>
<accession>A0AAF0Y7Q4</accession>
<dbReference type="GeneID" id="87806372"/>
<evidence type="ECO:0000256" key="2">
    <source>
        <dbReference type="SAM" id="SignalP"/>
    </source>
</evidence>
<feature type="compositionally biased region" description="Low complexity" evidence="1">
    <location>
        <begin position="105"/>
        <end position="137"/>
    </location>
</feature>
<proteinExistence type="predicted"/>
<keyword evidence="2" id="KW-0732">Signal</keyword>
<organism evidence="3 4">
    <name type="scientific">Vanrija pseudolonga</name>
    <dbReference type="NCBI Taxonomy" id="143232"/>
    <lineage>
        <taxon>Eukaryota</taxon>
        <taxon>Fungi</taxon>
        <taxon>Dikarya</taxon>
        <taxon>Basidiomycota</taxon>
        <taxon>Agaricomycotina</taxon>
        <taxon>Tremellomycetes</taxon>
        <taxon>Trichosporonales</taxon>
        <taxon>Trichosporonaceae</taxon>
        <taxon>Vanrija</taxon>
    </lineage>
</organism>
<evidence type="ECO:0000313" key="3">
    <source>
        <dbReference type="EMBL" id="WOO79599.1"/>
    </source>
</evidence>
<feature type="region of interest" description="Disordered" evidence="1">
    <location>
        <begin position="105"/>
        <end position="180"/>
    </location>
</feature>
<name>A0AAF0Y7Q4_9TREE</name>
<dbReference type="Proteomes" id="UP000827549">
    <property type="component" value="Chromosome 2"/>
</dbReference>
<dbReference type="AlphaFoldDB" id="A0AAF0Y7Q4"/>
<sequence length="198" mass="18789">MLATTLLLLLVSAAPATALRVRQDGGASATDLVPSGAGSSSVETSAITLAVPFDLAQASPTSVPSSPTTTATELLLATTVEEALRSSASLTRPLTKVSSAPAVVAPSNVPAQKSTSSNSPSTSEAPSAPEAPSRGGPAPAPEAPSKGGGAAPAPDMPSKSDGAPASDASSPPSDSSGAGALVVPGALVAAAVVAAAVF</sequence>
<dbReference type="RefSeq" id="XP_062625631.1">
    <property type="nucleotide sequence ID" value="XM_062769647.1"/>
</dbReference>
<reference evidence="3" key="1">
    <citation type="submission" date="2023-10" db="EMBL/GenBank/DDBJ databases">
        <authorList>
            <person name="Noh H."/>
        </authorList>
    </citation>
    <scope>NUCLEOTIDE SEQUENCE</scope>
    <source>
        <strain evidence="3">DUCC4014</strain>
    </source>
</reference>
<dbReference type="EMBL" id="CP086715">
    <property type="protein sequence ID" value="WOO79599.1"/>
    <property type="molecule type" value="Genomic_DNA"/>
</dbReference>
<feature type="compositionally biased region" description="Low complexity" evidence="1">
    <location>
        <begin position="160"/>
        <end position="180"/>
    </location>
</feature>
<gene>
    <name evidence="3" type="ORF">LOC62_02G003126</name>
</gene>